<dbReference type="SUPFAM" id="SSF48179">
    <property type="entry name" value="6-phosphogluconate dehydrogenase C-terminal domain-like"/>
    <property type="match status" value="1"/>
</dbReference>
<evidence type="ECO:0000313" key="7">
    <source>
        <dbReference type="Proteomes" id="UP000191554"/>
    </source>
</evidence>
<proteinExistence type="predicted"/>
<gene>
    <name evidence="6" type="primary">uxaB</name>
    <name evidence="6" type="ORF">CLHUN_06940</name>
</gene>
<dbReference type="PANTHER" id="PTHR30524">
    <property type="entry name" value="MANNITOL-1-PHOSPHATE 5-DEHYDROGENASE"/>
    <property type="match status" value="1"/>
</dbReference>
<dbReference type="EMBL" id="MZGX01000003">
    <property type="protein sequence ID" value="OPX45756.1"/>
    <property type="molecule type" value="Genomic_DNA"/>
</dbReference>
<evidence type="ECO:0000259" key="5">
    <source>
        <dbReference type="Pfam" id="PF08125"/>
    </source>
</evidence>
<dbReference type="AlphaFoldDB" id="A0A1V4SQL9"/>
<accession>A0A1V4SQL9</accession>
<feature type="domain" description="Mannitol dehydrogenase N-terminal" evidence="4">
    <location>
        <begin position="30"/>
        <end position="274"/>
    </location>
</feature>
<dbReference type="InterPro" id="IPR013118">
    <property type="entry name" value="Mannitol_DH_C"/>
</dbReference>
<dbReference type="GO" id="GO:0009026">
    <property type="term" value="F:tagaturonate reductase activity"/>
    <property type="evidence" value="ECO:0007669"/>
    <property type="project" value="UniProtKB-EC"/>
</dbReference>
<dbReference type="Gene3D" id="1.10.1040.10">
    <property type="entry name" value="N-(1-d-carboxylethyl)-l-norvaline Dehydrogenase, domain 2"/>
    <property type="match status" value="1"/>
</dbReference>
<evidence type="ECO:0000313" key="6">
    <source>
        <dbReference type="EMBL" id="OPX45756.1"/>
    </source>
</evidence>
<dbReference type="InterPro" id="IPR013131">
    <property type="entry name" value="Mannitol_DH_N"/>
</dbReference>
<dbReference type="OrthoDB" id="9768714at2"/>
<dbReference type="GO" id="GO:0019698">
    <property type="term" value="P:D-galacturonate catabolic process"/>
    <property type="evidence" value="ECO:0007669"/>
    <property type="project" value="TreeGrafter"/>
</dbReference>
<dbReference type="RefSeq" id="WP_080063151.1">
    <property type="nucleotide sequence ID" value="NZ_MZGX01000003.1"/>
</dbReference>
<evidence type="ECO:0000259" key="4">
    <source>
        <dbReference type="Pfam" id="PF01232"/>
    </source>
</evidence>
<dbReference type="InterPro" id="IPR013328">
    <property type="entry name" value="6PGD_dom2"/>
</dbReference>
<evidence type="ECO:0000256" key="1">
    <source>
        <dbReference type="ARBA" id="ARBA00023002"/>
    </source>
</evidence>
<dbReference type="Gene3D" id="3.40.50.720">
    <property type="entry name" value="NAD(P)-binding Rossmann-like Domain"/>
    <property type="match status" value="1"/>
</dbReference>
<dbReference type="EC" id="1.1.1.58" evidence="6"/>
<evidence type="ECO:0000256" key="3">
    <source>
        <dbReference type="ARBA" id="ARBA00048615"/>
    </source>
</evidence>
<sequence length="508" mass="57549">METISRALIEQKGKDAVSIPAGPIAKYPEKVLQFGEGNFMRGFVDWMINTMNSKGLFNGSVAVVQPIKSGLVDKINEQGGVYTLILRGVQNGKIVNSKEVITSISRGIDLYAHYEEYMKMAESNELRFIISNTTEAGISYNSEDRLQDEPPASYPGKLTALLYRRFTVFSGDIEKGLVIIPCELIDRNGDNLRRIVLQLAQEWELGEDFVKWIKGANYFLNTLVDRIVTGYPKEEIQSLEEELGYKDNLFDTGEIFHLWVIEGDSKLAKELPLEEAGLNVIWTDNMKPYRDRKVRILNGAHTMTVLAAYLYGLETVKECLDDKLINTYMKKGIFDEIIPTLDLKEEELARFAHDVLERFSNPFIKHYLLSISLNSVSKFKARVLPSLQEYILRKGKLPEILTFSLASLIAFYRGNEIKENCLMGKRGAEDYRICDDMNILEAFKGYWSKFKGTKAEIDSIVSGVLARTEWWGSDLNEIAGLPEKVSEQLFSITAHGVETALKRVVIGN</sequence>
<feature type="domain" description="Mannitol dehydrogenase C-terminal" evidence="5">
    <location>
        <begin position="285"/>
        <end position="490"/>
    </location>
</feature>
<dbReference type="GO" id="GO:0019592">
    <property type="term" value="P:mannitol catabolic process"/>
    <property type="evidence" value="ECO:0007669"/>
    <property type="project" value="TreeGrafter"/>
</dbReference>
<comment type="catalytic activity">
    <reaction evidence="3">
        <text>D-mannitol 1-phosphate + NAD(+) = beta-D-fructose 6-phosphate + NADH + H(+)</text>
        <dbReference type="Rhea" id="RHEA:19661"/>
        <dbReference type="ChEBI" id="CHEBI:15378"/>
        <dbReference type="ChEBI" id="CHEBI:57540"/>
        <dbReference type="ChEBI" id="CHEBI:57634"/>
        <dbReference type="ChEBI" id="CHEBI:57945"/>
        <dbReference type="ChEBI" id="CHEBI:61381"/>
        <dbReference type="EC" id="1.1.1.17"/>
    </reaction>
</comment>
<dbReference type="Proteomes" id="UP000191554">
    <property type="component" value="Unassembled WGS sequence"/>
</dbReference>
<keyword evidence="1 6" id="KW-0560">Oxidoreductase</keyword>
<keyword evidence="7" id="KW-1185">Reference proteome</keyword>
<dbReference type="Pfam" id="PF08125">
    <property type="entry name" value="Mannitol_dh_C"/>
    <property type="match status" value="1"/>
</dbReference>
<dbReference type="PANTHER" id="PTHR30524:SF0">
    <property type="entry name" value="ALTRONATE OXIDOREDUCTASE-RELATED"/>
    <property type="match status" value="1"/>
</dbReference>
<reference evidence="6 7" key="1">
    <citation type="submission" date="2017-03" db="EMBL/GenBank/DDBJ databases">
        <title>Genome sequence of Clostridium hungatei DSM 14427.</title>
        <authorList>
            <person name="Poehlein A."/>
            <person name="Daniel R."/>
        </authorList>
    </citation>
    <scope>NUCLEOTIDE SEQUENCE [LARGE SCALE GENOMIC DNA]</scope>
    <source>
        <strain evidence="6 7">DSM 14427</strain>
    </source>
</reference>
<dbReference type="STRING" id="48256.CLHUN_06940"/>
<dbReference type="GO" id="GO:0005829">
    <property type="term" value="C:cytosol"/>
    <property type="evidence" value="ECO:0007669"/>
    <property type="project" value="TreeGrafter"/>
</dbReference>
<dbReference type="InterPro" id="IPR008927">
    <property type="entry name" value="6-PGluconate_DH-like_C_sf"/>
</dbReference>
<comment type="caution">
    <text evidence="6">The sequence shown here is derived from an EMBL/GenBank/DDBJ whole genome shotgun (WGS) entry which is preliminary data.</text>
</comment>
<dbReference type="GO" id="GO:0008926">
    <property type="term" value="F:mannitol-1-phosphate 5-dehydrogenase activity"/>
    <property type="evidence" value="ECO:0007669"/>
    <property type="project" value="UniProtKB-EC"/>
</dbReference>
<protein>
    <submittedName>
        <fullName evidence="6">Altronate oxidoreductase</fullName>
        <ecNumber evidence="6">1.1.1.58</ecNumber>
    </submittedName>
</protein>
<keyword evidence="2" id="KW-0520">NAD</keyword>
<dbReference type="NCBIfam" id="NF002969">
    <property type="entry name" value="PRK03643.1"/>
    <property type="match status" value="1"/>
</dbReference>
<organism evidence="6 7">
    <name type="scientific">Ruminiclostridium hungatei</name>
    <name type="common">Clostridium hungatei</name>
    <dbReference type="NCBI Taxonomy" id="48256"/>
    <lineage>
        <taxon>Bacteria</taxon>
        <taxon>Bacillati</taxon>
        <taxon>Bacillota</taxon>
        <taxon>Clostridia</taxon>
        <taxon>Eubacteriales</taxon>
        <taxon>Oscillospiraceae</taxon>
        <taxon>Ruminiclostridium</taxon>
    </lineage>
</organism>
<dbReference type="Pfam" id="PF01232">
    <property type="entry name" value="Mannitol_dh"/>
    <property type="match status" value="1"/>
</dbReference>
<dbReference type="SUPFAM" id="SSF51735">
    <property type="entry name" value="NAD(P)-binding Rossmann-fold domains"/>
    <property type="match status" value="1"/>
</dbReference>
<name>A0A1V4SQL9_RUMHU</name>
<evidence type="ECO:0000256" key="2">
    <source>
        <dbReference type="ARBA" id="ARBA00023027"/>
    </source>
</evidence>
<dbReference type="InterPro" id="IPR036291">
    <property type="entry name" value="NAD(P)-bd_dom_sf"/>
</dbReference>